<comment type="caution">
    <text evidence="3">The sequence shown here is derived from an EMBL/GenBank/DDBJ whole genome shotgun (WGS) entry which is preliminary data.</text>
</comment>
<protein>
    <submittedName>
        <fullName evidence="3">Uncharacterized protein</fullName>
    </submittedName>
</protein>
<dbReference type="PANTHER" id="PTHR37028">
    <property type="entry name" value="UNNAMED PRODUCT-RELATED"/>
    <property type="match status" value="1"/>
</dbReference>
<evidence type="ECO:0000256" key="2">
    <source>
        <dbReference type="SAM" id="MobiDB-lite"/>
    </source>
</evidence>
<feature type="compositionally biased region" description="Basic and acidic residues" evidence="2">
    <location>
        <begin position="104"/>
        <end position="123"/>
    </location>
</feature>
<dbReference type="AlphaFoldDB" id="A0AA86P332"/>
<dbReference type="Proteomes" id="UP001642409">
    <property type="component" value="Unassembled WGS sequence"/>
</dbReference>
<proteinExistence type="predicted"/>
<evidence type="ECO:0000313" key="5">
    <source>
        <dbReference type="Proteomes" id="UP001642409"/>
    </source>
</evidence>
<feature type="compositionally biased region" description="Polar residues" evidence="2">
    <location>
        <begin position="19"/>
        <end position="28"/>
    </location>
</feature>
<evidence type="ECO:0000313" key="3">
    <source>
        <dbReference type="EMBL" id="CAI9929751.1"/>
    </source>
</evidence>
<name>A0AA86P332_9EUKA</name>
<evidence type="ECO:0000256" key="1">
    <source>
        <dbReference type="SAM" id="Coils"/>
    </source>
</evidence>
<evidence type="ECO:0000313" key="4">
    <source>
        <dbReference type="EMBL" id="CAL5993016.1"/>
    </source>
</evidence>
<feature type="region of interest" description="Disordered" evidence="2">
    <location>
        <begin position="1"/>
        <end position="28"/>
    </location>
</feature>
<dbReference type="EMBL" id="CAXDID020000029">
    <property type="protein sequence ID" value="CAL5993016.1"/>
    <property type="molecule type" value="Genomic_DNA"/>
</dbReference>
<dbReference type="PANTHER" id="PTHR37028:SF9">
    <property type="entry name" value="NUCLEAR PROTEIN MDM1"/>
    <property type="match status" value="1"/>
</dbReference>
<feature type="region of interest" description="Disordered" evidence="2">
    <location>
        <begin position="104"/>
        <end position="138"/>
    </location>
</feature>
<reference evidence="3" key="1">
    <citation type="submission" date="2023-06" db="EMBL/GenBank/DDBJ databases">
        <authorList>
            <person name="Kurt Z."/>
        </authorList>
    </citation>
    <scope>NUCLEOTIDE SEQUENCE</scope>
</reference>
<keyword evidence="1" id="KW-0175">Coiled coil</keyword>
<organism evidence="3">
    <name type="scientific">Hexamita inflata</name>
    <dbReference type="NCBI Taxonomy" id="28002"/>
    <lineage>
        <taxon>Eukaryota</taxon>
        <taxon>Metamonada</taxon>
        <taxon>Diplomonadida</taxon>
        <taxon>Hexamitidae</taxon>
        <taxon>Hexamitinae</taxon>
        <taxon>Hexamita</taxon>
    </lineage>
</organism>
<sequence>MSQLRTPSKIPTFDDSENLAASQFQPSPISAEYAERLKQYQLQKQEKMKKLQAEADKELKLKPEIIEESKNLADKRAQRLGETLHEPITDRMFKSVYEKQKAQQEIDKKAKEEREIQTKKENEENAIAPWKRAKLTDAEKDEMNKLGYTFQPAINKDGPEIDHGVSEVEYLLKWDAVRKEKIAKMQRVSQEKILANATGVPERVSKEKSDKMLKNKEIESMKVEDRLFKRSAENLKKYKGVEVNDAENSTFKPELNPKSLQMVSSKRDSDIFESLYKKGVEKLSEQKQQELRFTKTSEEQSELLKKMFDDSLQQIEPGREQSILQRYEVTRQKQLEEEARRRMLEEQNRRPKMTERSEMLAQQRRAKIEAGVYSSISKQKAQLELEKSQNKNKSMLCQGTVDIMKNKVSSIQATERLYNYSKILQQQKSVIQPEEIIPEYKPKINSYIKVDTTFDERNEALLQKRQKLIELKRQKDAQQEQKEQNFSYKPQITAMAKSIHKILHETSTTAEAAKVSQQAALANDKFIHRLTTSRKNKEEDSQRLVPKIENWKLEPTTQEPFQMKSYDQSVGQKISQETFDFIEQMENELKLGFEDSLKPEEQTGSQFIDVRTTTREAGSMGEMAFKIEGQQQFTQFHKLCQGLVFNLFDQKEYVLRRQQRTKDEALLNGIE</sequence>
<accession>A0AA86P332</accession>
<gene>
    <name evidence="4" type="ORF">HINF_LOCUS12865</name>
    <name evidence="3" type="ORF">HINF_LOCUS17396</name>
</gene>
<dbReference type="EMBL" id="CATOUU010000440">
    <property type="protein sequence ID" value="CAI9929751.1"/>
    <property type="molecule type" value="Genomic_DNA"/>
</dbReference>
<feature type="coiled-coil region" evidence="1">
    <location>
        <begin position="30"/>
        <end position="57"/>
    </location>
</feature>
<reference evidence="4 5" key="2">
    <citation type="submission" date="2024-07" db="EMBL/GenBank/DDBJ databases">
        <authorList>
            <person name="Akdeniz Z."/>
        </authorList>
    </citation>
    <scope>NUCLEOTIDE SEQUENCE [LARGE SCALE GENOMIC DNA]</scope>
</reference>
<keyword evidence="5" id="KW-1185">Reference proteome</keyword>